<reference evidence="1" key="1">
    <citation type="submission" date="2012-01" db="EMBL/GenBank/DDBJ databases">
        <authorList>
            <person name="Carlson J."/>
            <person name="Booth B."/>
            <person name="Frise E."/>
            <person name="Sandler J."/>
            <person name="Wan K."/>
            <person name="Yu C."/>
            <person name="Celniker S."/>
        </authorList>
    </citation>
    <scope>NUCLEOTIDE SEQUENCE</scope>
</reference>
<dbReference type="AlphaFoldDB" id="H1UUF2"/>
<proteinExistence type="evidence at transcript level"/>
<feature type="non-terminal residue" evidence="1">
    <location>
        <position position="1"/>
    </location>
</feature>
<protein>
    <submittedName>
        <fullName evidence="1">MIP34575p1</fullName>
    </submittedName>
</protein>
<name>H1UUF2_DROME</name>
<sequence>TFFGCLAVKLFLKLNEICSFVLKFANTWLSRIRNIGEEVTVINRRAIASELQQKNLPCKCNTKTKVQY</sequence>
<evidence type="ECO:0000313" key="1">
    <source>
        <dbReference type="EMBL" id="AEX93122.1"/>
    </source>
</evidence>
<organism evidence="1">
    <name type="scientific">Drosophila melanogaster</name>
    <name type="common">Fruit fly</name>
    <dbReference type="NCBI Taxonomy" id="7227"/>
    <lineage>
        <taxon>Eukaryota</taxon>
        <taxon>Metazoa</taxon>
        <taxon>Ecdysozoa</taxon>
        <taxon>Arthropoda</taxon>
        <taxon>Hexapoda</taxon>
        <taxon>Insecta</taxon>
        <taxon>Pterygota</taxon>
        <taxon>Neoptera</taxon>
        <taxon>Endopterygota</taxon>
        <taxon>Diptera</taxon>
        <taxon>Brachycera</taxon>
        <taxon>Muscomorpha</taxon>
        <taxon>Ephydroidea</taxon>
        <taxon>Drosophilidae</taxon>
        <taxon>Drosophila</taxon>
        <taxon>Sophophora</taxon>
    </lineage>
</organism>
<dbReference type="EMBL" id="BT133036">
    <property type="protein sequence ID" value="AEX93122.1"/>
    <property type="molecule type" value="mRNA"/>
</dbReference>
<accession>H1UUF2</accession>